<feature type="non-terminal residue" evidence="1">
    <location>
        <position position="1"/>
    </location>
</feature>
<organism evidence="2">
    <name type="scientific">Harpegnathos saltator</name>
    <name type="common">Jerdon's jumping ant</name>
    <dbReference type="NCBI Taxonomy" id="610380"/>
    <lineage>
        <taxon>Eukaryota</taxon>
        <taxon>Metazoa</taxon>
        <taxon>Ecdysozoa</taxon>
        <taxon>Arthropoda</taxon>
        <taxon>Hexapoda</taxon>
        <taxon>Insecta</taxon>
        <taxon>Pterygota</taxon>
        <taxon>Neoptera</taxon>
        <taxon>Endopterygota</taxon>
        <taxon>Hymenoptera</taxon>
        <taxon>Apocrita</taxon>
        <taxon>Aculeata</taxon>
        <taxon>Formicoidea</taxon>
        <taxon>Formicidae</taxon>
        <taxon>Ponerinae</taxon>
        <taxon>Ponerini</taxon>
        <taxon>Harpegnathos</taxon>
    </lineage>
</organism>
<name>E2C690_HARSA</name>
<dbReference type="Proteomes" id="UP000008237">
    <property type="component" value="Unassembled WGS sequence"/>
</dbReference>
<accession>E2C690</accession>
<sequence length="70" mass="7565">VAASILEAAMKVLGFSVRSKNLKGTFVKVLRTAIAAGTLTNRMAAGESGENMDLLEELREENKQLRASQE</sequence>
<gene>
    <name evidence="1" type="ORF">EAI_06645</name>
</gene>
<proteinExistence type="predicted"/>
<dbReference type="AlphaFoldDB" id="E2C690"/>
<dbReference type="EMBL" id="GL452988">
    <property type="protein sequence ID" value="EFN76539.1"/>
    <property type="molecule type" value="Genomic_DNA"/>
</dbReference>
<feature type="non-terminal residue" evidence="1">
    <location>
        <position position="70"/>
    </location>
</feature>
<keyword evidence="2" id="KW-1185">Reference proteome</keyword>
<evidence type="ECO:0000313" key="2">
    <source>
        <dbReference type="Proteomes" id="UP000008237"/>
    </source>
</evidence>
<reference evidence="1 2" key="1">
    <citation type="journal article" date="2010" name="Science">
        <title>Genomic comparison of the ants Camponotus floridanus and Harpegnathos saltator.</title>
        <authorList>
            <person name="Bonasio R."/>
            <person name="Zhang G."/>
            <person name="Ye C."/>
            <person name="Mutti N.S."/>
            <person name="Fang X."/>
            <person name="Qin N."/>
            <person name="Donahue G."/>
            <person name="Yang P."/>
            <person name="Li Q."/>
            <person name="Li C."/>
            <person name="Zhang P."/>
            <person name="Huang Z."/>
            <person name="Berger S.L."/>
            <person name="Reinberg D."/>
            <person name="Wang J."/>
            <person name="Liebig J."/>
        </authorList>
    </citation>
    <scope>NUCLEOTIDE SEQUENCE [LARGE SCALE GENOMIC DNA]</scope>
    <source>
        <strain evidence="1 2">R22 G/1</strain>
    </source>
</reference>
<dbReference type="InParanoid" id="E2C690"/>
<protein>
    <submittedName>
        <fullName evidence="1">Uncharacterized protein</fullName>
    </submittedName>
</protein>
<evidence type="ECO:0000313" key="1">
    <source>
        <dbReference type="EMBL" id="EFN76539.1"/>
    </source>
</evidence>